<sequence length="193" mass="20975">MNGLDWVVVGVGAFCVLRGIMRGAVSQIFGIAGVLGGFVLASHHYETLAAQLARTFPKLSGTPAISFILLFCLTWFCIALAGYAVARLLRKTGLGFLDRLWGGVIGFGKALLIAVVAISMLTVFVSAKNPLLTGSVLVPYIQDAARIVVQLTPASVQKAFEEKRKALERYWLESREKSPGADRPTRPVERKRK</sequence>
<dbReference type="InterPro" id="IPR052719">
    <property type="entry name" value="CvpA-like"/>
</dbReference>
<dbReference type="KEGG" id="sfu:Sfum_2162"/>
<protein>
    <submittedName>
        <fullName evidence="6">Colicin V production protein</fullName>
    </submittedName>
</protein>
<feature type="transmembrane region" description="Helical" evidence="5">
    <location>
        <begin position="101"/>
        <end position="125"/>
    </location>
</feature>
<dbReference type="InterPro" id="IPR003825">
    <property type="entry name" value="Colicin-V_CvpA"/>
</dbReference>
<name>A0LK92_SYNFM</name>
<dbReference type="PANTHER" id="PTHR36926">
    <property type="entry name" value="COLICIN V PRODUCTION PROTEIN"/>
    <property type="match status" value="1"/>
</dbReference>
<dbReference type="STRING" id="335543.Sfum_2162"/>
<evidence type="ECO:0000256" key="3">
    <source>
        <dbReference type="ARBA" id="ARBA00022989"/>
    </source>
</evidence>
<dbReference type="GO" id="GO:0009403">
    <property type="term" value="P:toxin biosynthetic process"/>
    <property type="evidence" value="ECO:0007669"/>
    <property type="project" value="InterPro"/>
</dbReference>
<evidence type="ECO:0000256" key="5">
    <source>
        <dbReference type="SAM" id="Phobius"/>
    </source>
</evidence>
<feature type="transmembrane region" description="Helical" evidence="5">
    <location>
        <begin position="28"/>
        <end position="45"/>
    </location>
</feature>
<keyword evidence="4 5" id="KW-0472">Membrane</keyword>
<dbReference type="Proteomes" id="UP000001784">
    <property type="component" value="Chromosome"/>
</dbReference>
<keyword evidence="3 5" id="KW-1133">Transmembrane helix</keyword>
<evidence type="ECO:0000256" key="2">
    <source>
        <dbReference type="ARBA" id="ARBA00022692"/>
    </source>
</evidence>
<dbReference type="HOGENOM" id="CLU_092720_4_1_7"/>
<evidence type="ECO:0000256" key="1">
    <source>
        <dbReference type="ARBA" id="ARBA00004141"/>
    </source>
</evidence>
<evidence type="ECO:0000313" key="7">
    <source>
        <dbReference type="Proteomes" id="UP000001784"/>
    </source>
</evidence>
<dbReference type="AlphaFoldDB" id="A0LK92"/>
<keyword evidence="7" id="KW-1185">Reference proteome</keyword>
<keyword evidence="2 5" id="KW-0812">Transmembrane</keyword>
<dbReference type="RefSeq" id="WP_011699013.1">
    <property type="nucleotide sequence ID" value="NC_008554.1"/>
</dbReference>
<organism evidence="6 7">
    <name type="scientific">Syntrophobacter fumaroxidans (strain DSM 10017 / MPOB)</name>
    <dbReference type="NCBI Taxonomy" id="335543"/>
    <lineage>
        <taxon>Bacteria</taxon>
        <taxon>Pseudomonadati</taxon>
        <taxon>Thermodesulfobacteriota</taxon>
        <taxon>Syntrophobacteria</taxon>
        <taxon>Syntrophobacterales</taxon>
        <taxon>Syntrophobacteraceae</taxon>
        <taxon>Syntrophobacter</taxon>
    </lineage>
</organism>
<reference evidence="6 7" key="1">
    <citation type="submission" date="2006-10" db="EMBL/GenBank/DDBJ databases">
        <title>Complete sequence of Syntrophobacter fumaroxidans MPOB.</title>
        <authorList>
            <consortium name="US DOE Joint Genome Institute"/>
            <person name="Copeland A."/>
            <person name="Lucas S."/>
            <person name="Lapidus A."/>
            <person name="Barry K."/>
            <person name="Detter J.C."/>
            <person name="Glavina del Rio T."/>
            <person name="Hammon N."/>
            <person name="Israni S."/>
            <person name="Pitluck S."/>
            <person name="Goltsman E.G."/>
            <person name="Martinez M."/>
            <person name="Schmutz J."/>
            <person name="Larimer F."/>
            <person name="Land M."/>
            <person name="Hauser L."/>
            <person name="Kyrpides N."/>
            <person name="Kim E."/>
            <person name="Boone D.R."/>
            <person name="Brockman F."/>
            <person name="Culley D."/>
            <person name="Ferry J."/>
            <person name="Gunsalus R."/>
            <person name="McInerney M.J."/>
            <person name="Morrison M."/>
            <person name="Plugge C."/>
            <person name="Rohlin L."/>
            <person name="Scholten J."/>
            <person name="Sieber J."/>
            <person name="Stams A.J.M."/>
            <person name="Worm P."/>
            <person name="Henstra A.M."/>
            <person name="Richardson P."/>
        </authorList>
    </citation>
    <scope>NUCLEOTIDE SEQUENCE [LARGE SCALE GENOMIC DNA]</scope>
    <source>
        <strain evidence="7">DSM 10017 / MPOB</strain>
    </source>
</reference>
<dbReference type="PANTHER" id="PTHR36926:SF1">
    <property type="entry name" value="COLICIN V PRODUCTION PROTEIN"/>
    <property type="match status" value="1"/>
</dbReference>
<proteinExistence type="predicted"/>
<dbReference type="eggNOG" id="COG1286">
    <property type="taxonomic scope" value="Bacteria"/>
</dbReference>
<dbReference type="EMBL" id="CP000478">
    <property type="protein sequence ID" value="ABK17844.1"/>
    <property type="molecule type" value="Genomic_DNA"/>
</dbReference>
<gene>
    <name evidence="6" type="ordered locus">Sfum_2162</name>
</gene>
<comment type="subcellular location">
    <subcellularLocation>
        <location evidence="1">Membrane</location>
        <topology evidence="1">Multi-pass membrane protein</topology>
    </subcellularLocation>
</comment>
<dbReference type="Pfam" id="PF02674">
    <property type="entry name" value="Colicin_V"/>
    <property type="match status" value="1"/>
</dbReference>
<dbReference type="GO" id="GO:0016020">
    <property type="term" value="C:membrane"/>
    <property type="evidence" value="ECO:0007669"/>
    <property type="project" value="UniProtKB-SubCell"/>
</dbReference>
<dbReference type="FunCoup" id="A0LK92">
    <property type="interactions" value="123"/>
</dbReference>
<evidence type="ECO:0000313" key="6">
    <source>
        <dbReference type="EMBL" id="ABK17844.1"/>
    </source>
</evidence>
<feature type="transmembrane region" description="Helical" evidence="5">
    <location>
        <begin position="65"/>
        <end position="89"/>
    </location>
</feature>
<dbReference type="OrthoDB" id="5419037at2"/>
<dbReference type="InParanoid" id="A0LK92"/>
<evidence type="ECO:0000256" key="4">
    <source>
        <dbReference type="ARBA" id="ARBA00023136"/>
    </source>
</evidence>
<accession>A0LK92</accession>